<sequence>MGAQIKNPVWGFLFVRGSEVKQNFRRKEKIEVERRRMRPTGVFDADPGRNEGGAFWRRQSEVMTPFGWCEWQVKKKEPSKLPLLFFYLLNFVL</sequence>
<evidence type="ECO:0000313" key="1">
    <source>
        <dbReference type="EMBL" id="PIS06008.1"/>
    </source>
</evidence>
<dbReference type="AlphaFoldDB" id="A0A2H0W3R7"/>
<accession>A0A2H0W3R7</accession>
<protein>
    <submittedName>
        <fullName evidence="1">Uncharacterized protein</fullName>
    </submittedName>
</protein>
<comment type="caution">
    <text evidence="1">The sequence shown here is derived from an EMBL/GenBank/DDBJ whole genome shotgun (WGS) entry which is preliminary data.</text>
</comment>
<organism evidence="1 2">
    <name type="scientific">Candidatus Buchananbacteria bacterium CG10_big_fil_rev_8_21_14_0_10_33_19</name>
    <dbReference type="NCBI Taxonomy" id="1974525"/>
    <lineage>
        <taxon>Bacteria</taxon>
        <taxon>Candidatus Buchananiibacteriota</taxon>
    </lineage>
</organism>
<dbReference type="EMBL" id="PEZY01000012">
    <property type="protein sequence ID" value="PIS06008.1"/>
    <property type="molecule type" value="Genomic_DNA"/>
</dbReference>
<gene>
    <name evidence="1" type="ORF">COT80_04555</name>
</gene>
<evidence type="ECO:0000313" key="2">
    <source>
        <dbReference type="Proteomes" id="UP000229056"/>
    </source>
</evidence>
<proteinExistence type="predicted"/>
<reference evidence="2" key="1">
    <citation type="submission" date="2017-09" db="EMBL/GenBank/DDBJ databases">
        <title>Depth-based differentiation of microbial function through sediment-hosted aquifers and enrichment of novel symbionts in the deep terrestrial subsurface.</title>
        <authorList>
            <person name="Probst A.J."/>
            <person name="Ladd B."/>
            <person name="Jarett J.K."/>
            <person name="Geller-Mcgrath D.E."/>
            <person name="Sieber C.M.K."/>
            <person name="Emerson J.B."/>
            <person name="Anantharaman K."/>
            <person name="Thomas B.C."/>
            <person name="Malmstrom R."/>
            <person name="Stieglmeier M."/>
            <person name="Klingl A."/>
            <person name="Woyke T."/>
            <person name="Ryan C.M."/>
            <person name="Banfield J.F."/>
        </authorList>
    </citation>
    <scope>NUCLEOTIDE SEQUENCE [LARGE SCALE GENOMIC DNA]</scope>
</reference>
<name>A0A2H0W3R7_9BACT</name>
<dbReference type="Proteomes" id="UP000229056">
    <property type="component" value="Unassembled WGS sequence"/>
</dbReference>